<evidence type="ECO:0000256" key="8">
    <source>
        <dbReference type="ARBA" id="ARBA00047899"/>
    </source>
</evidence>
<proteinExistence type="predicted"/>
<dbReference type="PROSITE" id="PS50108">
    <property type="entry name" value="CRIB"/>
    <property type="match status" value="1"/>
</dbReference>
<feature type="region of interest" description="Disordered" evidence="9">
    <location>
        <begin position="2256"/>
        <end position="2281"/>
    </location>
</feature>
<feature type="compositionally biased region" description="Low complexity" evidence="9">
    <location>
        <begin position="2195"/>
        <end position="2212"/>
    </location>
</feature>
<comment type="catalytic activity">
    <reaction evidence="8">
        <text>L-threonyl-[protein] + ATP = O-phospho-L-threonyl-[protein] + ADP + H(+)</text>
        <dbReference type="Rhea" id="RHEA:46608"/>
        <dbReference type="Rhea" id="RHEA-COMP:11060"/>
        <dbReference type="Rhea" id="RHEA-COMP:11605"/>
        <dbReference type="ChEBI" id="CHEBI:15378"/>
        <dbReference type="ChEBI" id="CHEBI:30013"/>
        <dbReference type="ChEBI" id="CHEBI:30616"/>
        <dbReference type="ChEBI" id="CHEBI:61977"/>
        <dbReference type="ChEBI" id="CHEBI:456216"/>
        <dbReference type="EC" id="2.7.11.1"/>
    </reaction>
</comment>
<evidence type="ECO:0000256" key="2">
    <source>
        <dbReference type="ARBA" id="ARBA00022443"/>
    </source>
</evidence>
<feature type="region of interest" description="Disordered" evidence="9">
    <location>
        <begin position="1545"/>
        <end position="1581"/>
    </location>
</feature>
<feature type="compositionally biased region" description="Polar residues" evidence="9">
    <location>
        <begin position="2344"/>
        <end position="2360"/>
    </location>
</feature>
<keyword evidence="6" id="KW-0067">ATP-binding</keyword>
<feature type="region of interest" description="Disordered" evidence="9">
    <location>
        <begin position="2070"/>
        <end position="2093"/>
    </location>
</feature>
<dbReference type="Proteomes" id="UP000887562">
    <property type="component" value="Unplaced"/>
</dbReference>
<dbReference type="InterPro" id="IPR000719">
    <property type="entry name" value="Prot_kinase_dom"/>
</dbReference>
<dbReference type="InterPro" id="IPR055175">
    <property type="entry name" value="ACK/TNK-like_SAM"/>
</dbReference>
<feature type="region of interest" description="Disordered" evidence="9">
    <location>
        <begin position="2514"/>
        <end position="2545"/>
    </location>
</feature>
<evidence type="ECO:0000259" key="10">
    <source>
        <dbReference type="PROSITE" id="PS50011"/>
    </source>
</evidence>
<feature type="compositionally biased region" description="Polar residues" evidence="9">
    <location>
        <begin position="2175"/>
        <end position="2189"/>
    </location>
</feature>
<evidence type="ECO:0000256" key="9">
    <source>
        <dbReference type="SAM" id="MobiDB-lite"/>
    </source>
</evidence>
<dbReference type="Pfam" id="PF22931">
    <property type="entry name" value="SAM_TNK"/>
    <property type="match status" value="1"/>
</dbReference>
<evidence type="ECO:0000256" key="3">
    <source>
        <dbReference type="ARBA" id="ARBA00022679"/>
    </source>
</evidence>
<dbReference type="PRINTS" id="PR00109">
    <property type="entry name" value="TYRKINASE"/>
</dbReference>
<evidence type="ECO:0000313" key="12">
    <source>
        <dbReference type="Proteomes" id="UP000887562"/>
    </source>
</evidence>
<keyword evidence="2" id="KW-0728">SH3 domain</keyword>
<feature type="region of interest" description="Disordered" evidence="9">
    <location>
        <begin position="1991"/>
        <end position="2031"/>
    </location>
</feature>
<feature type="compositionally biased region" description="Low complexity" evidence="9">
    <location>
        <begin position="2519"/>
        <end position="2545"/>
    </location>
</feature>
<dbReference type="FunFam" id="1.10.510.10:FF:000521">
    <property type="entry name" value="Tyrosine-protein kinase pr2"/>
    <property type="match status" value="1"/>
</dbReference>
<dbReference type="Gene3D" id="3.30.200.20">
    <property type="entry name" value="Phosphorylase Kinase, domain 1"/>
    <property type="match status" value="1"/>
</dbReference>
<feature type="region of interest" description="Disordered" evidence="9">
    <location>
        <begin position="2478"/>
        <end position="2501"/>
    </location>
</feature>
<feature type="region of interest" description="Disordered" evidence="9">
    <location>
        <begin position="1"/>
        <end position="23"/>
    </location>
</feature>
<evidence type="ECO:0000256" key="4">
    <source>
        <dbReference type="ARBA" id="ARBA00022741"/>
    </source>
</evidence>
<dbReference type="GO" id="GO:0004674">
    <property type="term" value="F:protein serine/threonine kinase activity"/>
    <property type="evidence" value="ECO:0007669"/>
    <property type="project" value="UniProtKB-EC"/>
</dbReference>
<dbReference type="GO" id="GO:0004715">
    <property type="term" value="F:non-membrane spanning protein tyrosine kinase activity"/>
    <property type="evidence" value="ECO:0007669"/>
    <property type="project" value="UniProtKB-EC"/>
</dbReference>
<dbReference type="GO" id="GO:0005524">
    <property type="term" value="F:ATP binding"/>
    <property type="evidence" value="ECO:0007669"/>
    <property type="project" value="UniProtKB-KW"/>
</dbReference>
<dbReference type="PROSITE" id="PS00109">
    <property type="entry name" value="PROTEIN_KINASE_TYR"/>
    <property type="match status" value="1"/>
</dbReference>
<dbReference type="InterPro" id="IPR000095">
    <property type="entry name" value="CRIB_dom"/>
</dbReference>
<feature type="region of interest" description="Disordered" evidence="9">
    <location>
        <begin position="2675"/>
        <end position="2720"/>
    </location>
</feature>
<feature type="region of interest" description="Disordered" evidence="9">
    <location>
        <begin position="2143"/>
        <end position="2217"/>
    </location>
</feature>
<dbReference type="InterPro" id="IPR020635">
    <property type="entry name" value="Tyr_kinase_cat_dom"/>
</dbReference>
<dbReference type="Gene3D" id="1.10.510.10">
    <property type="entry name" value="Transferase(Phosphotransferase) domain 1"/>
    <property type="match status" value="1"/>
</dbReference>
<feature type="region of interest" description="Disordered" evidence="9">
    <location>
        <begin position="84"/>
        <end position="111"/>
    </location>
</feature>
<feature type="compositionally biased region" description="Low complexity" evidence="9">
    <location>
        <begin position="1921"/>
        <end position="1935"/>
    </location>
</feature>
<organism evidence="12 13">
    <name type="scientific">Echinococcus canadensis</name>
    <dbReference type="NCBI Taxonomy" id="519352"/>
    <lineage>
        <taxon>Eukaryota</taxon>
        <taxon>Metazoa</taxon>
        <taxon>Spiralia</taxon>
        <taxon>Lophotrochozoa</taxon>
        <taxon>Platyhelminthes</taxon>
        <taxon>Cestoda</taxon>
        <taxon>Eucestoda</taxon>
        <taxon>Cyclophyllidea</taxon>
        <taxon>Taeniidae</taxon>
        <taxon>Echinococcus</taxon>
        <taxon>Echinococcus canadensis group</taxon>
    </lineage>
</organism>
<dbReference type="SMART" id="SM00285">
    <property type="entry name" value="PBD"/>
    <property type="match status" value="1"/>
</dbReference>
<keyword evidence="12" id="KW-1185">Reference proteome</keyword>
<evidence type="ECO:0000256" key="5">
    <source>
        <dbReference type="ARBA" id="ARBA00022777"/>
    </source>
</evidence>
<keyword evidence="5" id="KW-0418">Kinase</keyword>
<feature type="region of interest" description="Disordered" evidence="9">
    <location>
        <begin position="2336"/>
        <end position="2360"/>
    </location>
</feature>
<feature type="region of interest" description="Disordered" evidence="9">
    <location>
        <begin position="2309"/>
        <end position="2328"/>
    </location>
</feature>
<dbReference type="SUPFAM" id="SSF56112">
    <property type="entry name" value="Protein kinase-like (PK-like)"/>
    <property type="match status" value="1"/>
</dbReference>
<dbReference type="InterPro" id="IPR050198">
    <property type="entry name" value="Non-receptor_tyrosine_kinases"/>
</dbReference>
<evidence type="ECO:0000259" key="11">
    <source>
        <dbReference type="PROSITE" id="PS50108"/>
    </source>
</evidence>
<feature type="region of interest" description="Disordered" evidence="9">
    <location>
        <begin position="2403"/>
        <end position="2438"/>
    </location>
</feature>
<sequence length="2742" mass="304504">MSTPSSVDGLCARSGSDEDHVNNRSPLKNYPVFYLMATSQDRPFTRRNGFRDKVVVLSSHGTARRNVIFKPSKTVNEVDLLKQPAKSDSSTSGFPGVVQESVSMGCSPPRKDLPPIQPAIRMNQNFSIFTEFRSSNCFVDNAVMRPREQLLQSTEKMKSSSGKGSADSPGSILLTSFQMLEINNQNDSADLTNSQVNLESKKSRPCQKTNCEPKKVKHQMSKERRQQPESQQNDLTQSNPCTRTPQNSMKCVPNGRIYNTLQFGKNGSPIHLSPRMRSLQSFFEKKRLAADAWKAKILYENKERTSRDLQWAAQQLRTFSTNNRLNSITPGKGNYLRLMSDMAGTEYGDFARPNVMLKPKTAKSEKEKNIVYGVGSFHLEEVPPGDKVTPEAQEILLVLRDTVAIIINDIITIDQGLTKRNFKPCFLIVEHLEMIPEMLIALIDHLCYTPQEFELVAVAKNINSLITDVLKDPVIVLFKMIELGHYLYYLGRILGEKIVPKDLPRLLHSIQVKLQRIKIGFVVRQYFHVPISMDFVITPYNKDRQLIRLEEECHCIVNLLHPEDPRSRYCPPSYRTIEVLYDEELGHFEKFQHRLNRILSPQRCTARLVSTILRQFDGREVVVTAEHAAYLLNSDHRPRYDDVRALVVSGCRPRADRLPINVSRDKSVLEETVPSSSQSSVIEPPHFQDPSLSTSRWSSLSSYQRSFKSTDWLRLKKRVPTIQKYIEALRKALCSFYLELNKAEKTLAKHRMPQLDPIILPAVESSAVLQRLCNDLRLTPMEKEVFNAYREFASLVNEALGDPMVVLMKLREMVNCICEIEDILEEDLLPDGFEALTGRILNHITESHKALSSAWSHNCEKPVCDARPCKLPESQSAVSQQSGSKCQPIPISRTNSQPGTITVNISLLQTSRKGKRCQAQKPRDETVVCEISCEQSNEEDGDSCDAPPTCESGVGTHDECCKLNKKFTADRFDISSTLCDDECCPLNVKMPTNECCSRSCKVCESEVTGQCVPILNNDVCDNDRTFEDVCEVVEGFRKSKIPCSSLRSHRAANVDPRENLNKMIARSQMTPSWKLRSPDPGLMKIDEATDEGTPGLYQGRMGKSSRFCEVYTGANETAEARSNKITDKSICHIREMYKVVGTLFQRLSEAVDLIPCRDFSLCSQILCLMQQFHEKFLNMLKCLRYSPYEEEMLLLNTGLDQLLEELEVQPAFVLVRMIEFGYFLYEIGRLLNEEFIPTCFVTLIHKIQTRLYRLRSGRVIRQIFFVPSTYDPIVSTYYKSRQILRIENFCRCKVVLLPPEDPRAIDCPMDWRCLEVNFDEQHGRHLAFKKLLLEACPVPLNRPILSIATVFRRLNGSEGQMSLEELCNYEISRPRALGMLSQPHSTSLTPNHQTGNLENRGSSDRLALQRTSSVSSLLFVRRPSTTSSLASTASNQFSPLHQRICYRQNPSSSSIELDHCWGGGTGGSGACRRSREDQRDSCQDLYDFLKAADLEEYYTVFSKHLKIRTVNQLKYVTDVELAEMGMSRPEVRRLRRHFEKECPQTAMGKLKKKLARSTSARPPPRHQRASTEPPADDRERIFGDSSGISGYRIIPVFELELTSPLGQGEFGRVHQASPCFTLGLFRFVRFTGGGSWRPASMGRQLQVAVKVLDLERFPTKMDDFLKEAAIMNSLDHPDIVRLYGICVAPKCLRLVTELAPLRSLLECLREPDLRTSFPVATLHNFAIQIARGMAYLEEERLVHRDLAARNILVFAKDRVKIGDFGLSRALQLGKSYYQTNFNANLRLPIAWCALEAIHELRFTSASDVWSYGVTLWEMFTYGFVPWAGLSGRQILEAVDVPNCRRLTQPDACPDAVFDAVIRACWNHEPTSRPTFAQLVEMLPHLSPQAWCVVEDSRETESTFPRTVEDIRSLLTENAPQNGNTDADTGADDTTGSSQQNNKTFLRVRAGETVYVLSKKNPELWKVVSHSTCQVGYLPPENLRIVPDTTDSTALRSSGTNQHQNHYASTLSRMRLRFSRRESNRNSPRAGKKFNRDLISLPQNDFRHVGHVGADGTMFGDVGFSLDNVDEDERGSSPAGSCMTIESASDKENPRLSDVTISENCQFFLDLRVDEDRGNATDSLMKFALKHFFTNQRTGRNSSVTFDRAKAIPPRNVATATTTATSSPPPLSSPSENSRIPSATNTNPTSAYPPIATETAATSSSSPWFTTTTDSEDPEPSILDMGSSFMDEIFQCLSAKTDGLALLDTISSTNEMHQSNPVVSEVTKLPPPSPSPVVPRRDAASLPPEEVVSASPPPLMIAKPSQSSEASPFEESYHNTTVNPTPIKRLSLDHPNGLSERCKESSPTLYNSTNGVRRSSRTSLIDNSPLRRDRVGEIGGFGGGGGGGGVFVNATNTLTRAFRKSSASLTRRPMQAASEKAPSALSLEQPPHQHQIPPIKGRLDATGKLKRPAISGPVMISNPTLVVGASVASILSSEGTTTAAVSTPPSSSTSSRGISRGSSITAISSPLSLGGAGAVTPVTTTTTTTTPSISPAPSTSSLATSSTSSSNLVLHHFGHGHYQSSRFTGGIGAGGGGGGGLRALRDRGDLVFRAPPASAAIGGRRRTNPVSGTDHQPSLRDRTGVDAAEKNGDTARLSSYSARERVVDQIANPVPSETELSPSVVTPTAADYTFVPPTQSEDLHRKASPSFEADAAPETISSLPAPSPPPPSSGGDSELSEELLSLWGSEFASILSGHKFVAS</sequence>
<dbReference type="SMART" id="SM00219">
    <property type="entry name" value="TyrKc"/>
    <property type="match status" value="1"/>
</dbReference>
<feature type="compositionally biased region" description="Polar residues" evidence="9">
    <location>
        <begin position="1382"/>
        <end position="1400"/>
    </location>
</feature>
<reference evidence="13" key="1">
    <citation type="submission" date="2022-11" db="UniProtKB">
        <authorList>
            <consortium name="WormBaseParasite"/>
        </authorList>
    </citation>
    <scope>IDENTIFICATION</scope>
</reference>
<dbReference type="Pfam" id="PF07714">
    <property type="entry name" value="PK_Tyr_Ser-Thr"/>
    <property type="match status" value="1"/>
</dbReference>
<evidence type="ECO:0000256" key="7">
    <source>
        <dbReference type="ARBA" id="ARBA00023137"/>
    </source>
</evidence>
<dbReference type="EC" id="2.7.10.2" evidence="1"/>
<dbReference type="InterPro" id="IPR001245">
    <property type="entry name" value="Ser-Thr/Tyr_kinase_cat_dom"/>
</dbReference>
<feature type="domain" description="CRIB" evidence="11">
    <location>
        <begin position="2038"/>
        <end position="2052"/>
    </location>
</feature>
<dbReference type="CDD" id="cd00132">
    <property type="entry name" value="CRIB"/>
    <property type="match status" value="1"/>
</dbReference>
<feature type="domain" description="Protein kinase" evidence="10">
    <location>
        <begin position="1599"/>
        <end position="1885"/>
    </location>
</feature>
<feature type="compositionally biased region" description="Polar residues" evidence="9">
    <location>
        <begin position="1991"/>
        <end position="2011"/>
    </location>
</feature>
<dbReference type="WBParaSite" id="maker-E.canG7_contigs_2378-snap-gene-0.45-mRNA-1">
    <property type="protein sequence ID" value="maker-E.canG7_contigs_2378-snap-gene-0.45-mRNA-1"/>
    <property type="gene ID" value="EcG7_03753"/>
</dbReference>
<dbReference type="SUPFAM" id="SSF50044">
    <property type="entry name" value="SH3-domain"/>
    <property type="match status" value="1"/>
</dbReference>
<evidence type="ECO:0000256" key="1">
    <source>
        <dbReference type="ARBA" id="ARBA00011903"/>
    </source>
</evidence>
<dbReference type="InterPro" id="IPR008266">
    <property type="entry name" value="Tyr_kinase_AS"/>
</dbReference>
<evidence type="ECO:0000256" key="6">
    <source>
        <dbReference type="ARBA" id="ARBA00022840"/>
    </source>
</evidence>
<dbReference type="InterPro" id="IPR036028">
    <property type="entry name" value="SH3-like_dom_sf"/>
</dbReference>
<protein>
    <recommendedName>
        <fullName evidence="1">non-specific protein-tyrosine kinase</fullName>
        <ecNumber evidence="1">2.7.10.2</ecNumber>
    </recommendedName>
</protein>
<dbReference type="PANTHER" id="PTHR24418">
    <property type="entry name" value="TYROSINE-PROTEIN KINASE"/>
    <property type="match status" value="1"/>
</dbReference>
<feature type="compositionally biased region" description="Basic and acidic residues" evidence="9">
    <location>
        <begin position="2616"/>
        <end position="2632"/>
    </location>
</feature>
<name>A0A915EXH3_9CEST</name>
<feature type="region of interest" description="Disordered" evidence="9">
    <location>
        <begin position="1915"/>
        <end position="1940"/>
    </location>
</feature>
<dbReference type="PROSITE" id="PS50011">
    <property type="entry name" value="PROTEIN_KINASE_DOM"/>
    <property type="match status" value="1"/>
</dbReference>
<keyword evidence="4" id="KW-0547">Nucleotide-binding</keyword>
<feature type="compositionally biased region" description="Polar residues" evidence="9">
    <location>
        <begin position="228"/>
        <end position="249"/>
    </location>
</feature>
<feature type="region of interest" description="Disordered" evidence="9">
    <location>
        <begin position="2595"/>
        <end position="2640"/>
    </location>
</feature>
<feature type="region of interest" description="Disordered" evidence="9">
    <location>
        <begin position="1381"/>
        <end position="1405"/>
    </location>
</feature>
<feature type="region of interest" description="Disordered" evidence="9">
    <location>
        <begin position="195"/>
        <end position="252"/>
    </location>
</feature>
<keyword evidence="7" id="KW-0829">Tyrosine-protein kinase</keyword>
<evidence type="ECO:0000313" key="13">
    <source>
        <dbReference type="WBParaSite" id="maker-E.canG7_contigs_2378-snap-gene-0.45-mRNA-1"/>
    </source>
</evidence>
<feature type="region of interest" description="Disordered" evidence="9">
    <location>
        <begin position="672"/>
        <end position="695"/>
    </location>
</feature>
<accession>A0A915EXH3</accession>
<dbReference type="InterPro" id="IPR011009">
    <property type="entry name" value="Kinase-like_dom_sf"/>
</dbReference>
<feature type="compositionally biased region" description="Low complexity" evidence="9">
    <location>
        <begin position="2428"/>
        <end position="2438"/>
    </location>
</feature>
<keyword evidence="3" id="KW-0808">Transferase</keyword>